<reference evidence="6 7" key="1">
    <citation type="submission" date="2016-11" db="EMBL/GenBank/DDBJ databases">
        <authorList>
            <person name="Jaros S."/>
            <person name="Januszkiewicz K."/>
            <person name="Wedrychowicz H."/>
        </authorList>
    </citation>
    <scope>NUCLEOTIDE SEQUENCE [LARGE SCALE GENOMIC DNA]</scope>
    <source>
        <strain evidence="6 7">DSM 46144</strain>
    </source>
</reference>
<accession>A0A1M7RIJ8</accession>
<keyword evidence="3 5" id="KW-0560">Oxidoreductase</keyword>
<dbReference type="PIRSF" id="PIRSF000303">
    <property type="entry name" value="Glutathion_perox"/>
    <property type="match status" value="1"/>
</dbReference>
<dbReference type="GO" id="GO:0004601">
    <property type="term" value="F:peroxidase activity"/>
    <property type="evidence" value="ECO:0007669"/>
    <property type="project" value="UniProtKB-KW"/>
</dbReference>
<keyword evidence="7" id="KW-1185">Reference proteome</keyword>
<dbReference type="PROSITE" id="PS00460">
    <property type="entry name" value="GLUTATHIONE_PEROXID_1"/>
    <property type="match status" value="1"/>
</dbReference>
<evidence type="ECO:0000256" key="4">
    <source>
        <dbReference type="PIRSR" id="PIRSR000303-1"/>
    </source>
</evidence>
<proteinExistence type="inferred from homology"/>
<dbReference type="FunFam" id="3.40.30.10:FF:000010">
    <property type="entry name" value="Glutathione peroxidase"/>
    <property type="match status" value="1"/>
</dbReference>
<dbReference type="PANTHER" id="PTHR11592">
    <property type="entry name" value="GLUTATHIONE PEROXIDASE"/>
    <property type="match status" value="1"/>
</dbReference>
<dbReference type="RefSeq" id="WP_073262877.1">
    <property type="nucleotide sequence ID" value="NZ_FRCS01000013.1"/>
</dbReference>
<feature type="active site" evidence="4">
    <location>
        <position position="36"/>
    </location>
</feature>
<dbReference type="PROSITE" id="PS51355">
    <property type="entry name" value="GLUTATHIONE_PEROXID_3"/>
    <property type="match status" value="1"/>
</dbReference>
<dbReference type="CDD" id="cd00340">
    <property type="entry name" value="GSH_Peroxidase"/>
    <property type="match status" value="1"/>
</dbReference>
<dbReference type="GO" id="GO:0034599">
    <property type="term" value="P:cellular response to oxidative stress"/>
    <property type="evidence" value="ECO:0007669"/>
    <property type="project" value="TreeGrafter"/>
</dbReference>
<dbReference type="InterPro" id="IPR029759">
    <property type="entry name" value="GPX_AS"/>
</dbReference>
<gene>
    <name evidence="6" type="ORF">SAMN05443668_113181</name>
</gene>
<dbReference type="Proteomes" id="UP000184440">
    <property type="component" value="Unassembled WGS sequence"/>
</dbReference>
<dbReference type="SUPFAM" id="SSF52833">
    <property type="entry name" value="Thioredoxin-like"/>
    <property type="match status" value="1"/>
</dbReference>
<protein>
    <recommendedName>
        <fullName evidence="5">Glutathione peroxidase</fullName>
    </recommendedName>
</protein>
<evidence type="ECO:0000256" key="2">
    <source>
        <dbReference type="ARBA" id="ARBA00022559"/>
    </source>
</evidence>
<sequence>MRAIQDIPLRTITGDDTTLAAFSGQVLLVVNVASKCGLTPQYEALESIHERYRDQGFSVLGFPANDFAGQEPGTDEEIVEFCRSTFDVQFPLFSKIAVTGADRHPLYDELTSAIPHAEGSPEKHREKLRGYGLPVTEDPEILWNFEKFLVARSGEVVGRYSPTVTPDDSLLTGAIERELGRDKP</sequence>
<dbReference type="STRING" id="134849.SAMN05443668_113181"/>
<name>A0A1M7RIJ8_9ACTN</name>
<evidence type="ECO:0000313" key="7">
    <source>
        <dbReference type="Proteomes" id="UP000184440"/>
    </source>
</evidence>
<comment type="similarity">
    <text evidence="1 5">Belongs to the glutathione peroxidase family.</text>
</comment>
<evidence type="ECO:0000256" key="3">
    <source>
        <dbReference type="ARBA" id="ARBA00023002"/>
    </source>
</evidence>
<dbReference type="InterPro" id="IPR036249">
    <property type="entry name" value="Thioredoxin-like_sf"/>
</dbReference>
<evidence type="ECO:0000256" key="5">
    <source>
        <dbReference type="RuleBase" id="RU000499"/>
    </source>
</evidence>
<dbReference type="Gene3D" id="3.40.30.10">
    <property type="entry name" value="Glutaredoxin"/>
    <property type="match status" value="1"/>
</dbReference>
<dbReference type="EMBL" id="FRCS01000013">
    <property type="protein sequence ID" value="SHN46097.1"/>
    <property type="molecule type" value="Genomic_DNA"/>
</dbReference>
<dbReference type="OrthoDB" id="9785502at2"/>
<dbReference type="PANTHER" id="PTHR11592:SF40">
    <property type="entry name" value="THIOREDOXIN_GLUTATHIONE PEROXIDASE BTUE"/>
    <property type="match status" value="1"/>
</dbReference>
<dbReference type="Pfam" id="PF00255">
    <property type="entry name" value="GSHPx"/>
    <property type="match status" value="1"/>
</dbReference>
<keyword evidence="2 5" id="KW-0575">Peroxidase</keyword>
<evidence type="ECO:0000256" key="1">
    <source>
        <dbReference type="ARBA" id="ARBA00006926"/>
    </source>
</evidence>
<evidence type="ECO:0000313" key="6">
    <source>
        <dbReference type="EMBL" id="SHN46097.1"/>
    </source>
</evidence>
<dbReference type="InterPro" id="IPR000889">
    <property type="entry name" value="Glutathione_peroxidase"/>
</dbReference>
<dbReference type="PRINTS" id="PR01011">
    <property type="entry name" value="GLUTPROXDASE"/>
</dbReference>
<dbReference type="AlphaFoldDB" id="A0A1M7RIJ8"/>
<organism evidence="6 7">
    <name type="scientific">Cryptosporangium aurantiacum</name>
    <dbReference type="NCBI Taxonomy" id="134849"/>
    <lineage>
        <taxon>Bacteria</taxon>
        <taxon>Bacillati</taxon>
        <taxon>Actinomycetota</taxon>
        <taxon>Actinomycetes</taxon>
        <taxon>Cryptosporangiales</taxon>
        <taxon>Cryptosporangiaceae</taxon>
        <taxon>Cryptosporangium</taxon>
    </lineage>
</organism>